<evidence type="ECO:0000256" key="4">
    <source>
        <dbReference type="ARBA" id="ARBA00023163"/>
    </source>
</evidence>
<evidence type="ECO:0000259" key="5">
    <source>
        <dbReference type="PROSITE" id="PS50931"/>
    </source>
</evidence>
<dbReference type="GO" id="GO:0003677">
    <property type="term" value="F:DNA binding"/>
    <property type="evidence" value="ECO:0007669"/>
    <property type="project" value="UniProtKB-KW"/>
</dbReference>
<dbReference type="SUPFAM" id="SSF46785">
    <property type="entry name" value="Winged helix' DNA-binding domain"/>
    <property type="match status" value="1"/>
</dbReference>
<evidence type="ECO:0000313" key="7">
    <source>
        <dbReference type="Proteomes" id="UP000824055"/>
    </source>
</evidence>
<dbReference type="InterPro" id="IPR036388">
    <property type="entry name" value="WH-like_DNA-bd_sf"/>
</dbReference>
<keyword evidence="4" id="KW-0804">Transcription</keyword>
<reference evidence="6" key="1">
    <citation type="journal article" date="2021" name="PeerJ">
        <title>Extensive microbial diversity within the chicken gut microbiome revealed by metagenomics and culture.</title>
        <authorList>
            <person name="Gilroy R."/>
            <person name="Ravi A."/>
            <person name="Getino M."/>
            <person name="Pursley I."/>
            <person name="Horton D.L."/>
            <person name="Alikhan N.F."/>
            <person name="Baker D."/>
            <person name="Gharbi K."/>
            <person name="Hall N."/>
            <person name="Watson M."/>
            <person name="Adriaenssens E.M."/>
            <person name="Foster-Nyarko E."/>
            <person name="Jarju S."/>
            <person name="Secka A."/>
            <person name="Antonio M."/>
            <person name="Oren A."/>
            <person name="Chaudhuri R.R."/>
            <person name="La Ragione R."/>
            <person name="Hildebrand F."/>
            <person name="Pallen M.J."/>
        </authorList>
    </citation>
    <scope>NUCLEOTIDE SEQUENCE</scope>
    <source>
        <strain evidence="6">ChiHecec3B27-8219</strain>
    </source>
</reference>
<dbReference type="Pfam" id="PF03466">
    <property type="entry name" value="LysR_substrate"/>
    <property type="match status" value="1"/>
</dbReference>
<dbReference type="FunFam" id="1.10.10.10:FF:000001">
    <property type="entry name" value="LysR family transcriptional regulator"/>
    <property type="match status" value="1"/>
</dbReference>
<dbReference type="Proteomes" id="UP000824055">
    <property type="component" value="Unassembled WGS sequence"/>
</dbReference>
<dbReference type="Gene3D" id="1.10.10.10">
    <property type="entry name" value="Winged helix-like DNA-binding domain superfamily/Winged helix DNA-binding domain"/>
    <property type="match status" value="1"/>
</dbReference>
<name>A0A9D2JVP8_9BACT</name>
<dbReference type="GO" id="GO:0003700">
    <property type="term" value="F:DNA-binding transcription factor activity"/>
    <property type="evidence" value="ECO:0007669"/>
    <property type="project" value="InterPro"/>
</dbReference>
<dbReference type="EMBL" id="DXBE01000043">
    <property type="protein sequence ID" value="HIZ69365.1"/>
    <property type="molecule type" value="Genomic_DNA"/>
</dbReference>
<comment type="similarity">
    <text evidence="1">Belongs to the LysR transcriptional regulatory family.</text>
</comment>
<dbReference type="PANTHER" id="PTHR30419">
    <property type="entry name" value="HTH-TYPE TRANSCRIPTIONAL REGULATOR YBHD"/>
    <property type="match status" value="1"/>
</dbReference>
<dbReference type="PRINTS" id="PR00039">
    <property type="entry name" value="HTHLYSR"/>
</dbReference>
<reference evidence="6" key="2">
    <citation type="submission" date="2021-04" db="EMBL/GenBank/DDBJ databases">
        <authorList>
            <person name="Gilroy R."/>
        </authorList>
    </citation>
    <scope>NUCLEOTIDE SEQUENCE</scope>
    <source>
        <strain evidence="6">ChiHecec3B27-8219</strain>
    </source>
</reference>
<evidence type="ECO:0000256" key="2">
    <source>
        <dbReference type="ARBA" id="ARBA00023015"/>
    </source>
</evidence>
<dbReference type="SUPFAM" id="SSF53850">
    <property type="entry name" value="Periplasmic binding protein-like II"/>
    <property type="match status" value="1"/>
</dbReference>
<dbReference type="InterPro" id="IPR005119">
    <property type="entry name" value="LysR_subst-bd"/>
</dbReference>
<dbReference type="Pfam" id="PF00126">
    <property type="entry name" value="HTH_1"/>
    <property type="match status" value="1"/>
</dbReference>
<dbReference type="InterPro" id="IPR050950">
    <property type="entry name" value="HTH-type_LysR_regulators"/>
</dbReference>
<gene>
    <name evidence="6" type="ORF">H9966_05690</name>
</gene>
<dbReference type="PROSITE" id="PS50931">
    <property type="entry name" value="HTH_LYSR"/>
    <property type="match status" value="1"/>
</dbReference>
<evidence type="ECO:0000256" key="1">
    <source>
        <dbReference type="ARBA" id="ARBA00009437"/>
    </source>
</evidence>
<organism evidence="6 7">
    <name type="scientific">Candidatus Prevotella avicola</name>
    <dbReference type="NCBI Taxonomy" id="2838738"/>
    <lineage>
        <taxon>Bacteria</taxon>
        <taxon>Pseudomonadati</taxon>
        <taxon>Bacteroidota</taxon>
        <taxon>Bacteroidia</taxon>
        <taxon>Bacteroidales</taxon>
        <taxon>Prevotellaceae</taxon>
        <taxon>Prevotella</taxon>
    </lineage>
</organism>
<accession>A0A9D2JVP8</accession>
<proteinExistence type="inferred from homology"/>
<dbReference type="GO" id="GO:0005829">
    <property type="term" value="C:cytosol"/>
    <property type="evidence" value="ECO:0007669"/>
    <property type="project" value="TreeGrafter"/>
</dbReference>
<sequence length="300" mass="34653">MELRQLKYFAKLAETLNFSDAARQLFISQSTLSQQIKQLEQELNTQLFQRDNHKVTLTEPGREMLPCALHTLHSAETCVDRVRDLQKLLVGTLNIGVTYTFSPILTETLLDFMRQYPKVKLNICYKPMEELMDMLREQKVDFVLAFKPTQSYDDIESHILFDNHLSVIVSQGHPMAYMDRVTLEDLHLFEWALPSKGLQARNTWEQALTNTILHLRVRIELNEVQILLKLIKQSKLATILSEASTHDETGIKSIPLDIPGSEMAGCVHLLKSAYRKHSALRFISMLSESNAIRERVRDWM</sequence>
<protein>
    <submittedName>
        <fullName evidence="6">LysR family transcriptional regulator</fullName>
    </submittedName>
</protein>
<evidence type="ECO:0000313" key="6">
    <source>
        <dbReference type="EMBL" id="HIZ69365.1"/>
    </source>
</evidence>
<keyword evidence="2" id="KW-0805">Transcription regulation</keyword>
<comment type="caution">
    <text evidence="6">The sequence shown here is derived from an EMBL/GenBank/DDBJ whole genome shotgun (WGS) entry which is preliminary data.</text>
</comment>
<dbReference type="Gene3D" id="3.40.190.290">
    <property type="match status" value="1"/>
</dbReference>
<dbReference type="AlphaFoldDB" id="A0A9D2JVP8"/>
<dbReference type="InterPro" id="IPR036390">
    <property type="entry name" value="WH_DNA-bd_sf"/>
</dbReference>
<dbReference type="InterPro" id="IPR000847">
    <property type="entry name" value="LysR_HTH_N"/>
</dbReference>
<keyword evidence="3" id="KW-0238">DNA-binding</keyword>
<evidence type="ECO:0000256" key="3">
    <source>
        <dbReference type="ARBA" id="ARBA00023125"/>
    </source>
</evidence>
<feature type="domain" description="HTH lysR-type" evidence="5">
    <location>
        <begin position="1"/>
        <end position="58"/>
    </location>
</feature>